<name>A0ABD1AN42_CARAN</name>
<evidence type="ECO:0000259" key="1">
    <source>
        <dbReference type="Pfam" id="PF08387"/>
    </source>
</evidence>
<proteinExistence type="predicted"/>
<organism evidence="2 3">
    <name type="scientific">Cardamine amara subsp. amara</name>
    <dbReference type="NCBI Taxonomy" id="228776"/>
    <lineage>
        <taxon>Eukaryota</taxon>
        <taxon>Viridiplantae</taxon>
        <taxon>Streptophyta</taxon>
        <taxon>Embryophyta</taxon>
        <taxon>Tracheophyta</taxon>
        <taxon>Spermatophyta</taxon>
        <taxon>Magnoliopsida</taxon>
        <taxon>eudicotyledons</taxon>
        <taxon>Gunneridae</taxon>
        <taxon>Pentapetalae</taxon>
        <taxon>rosids</taxon>
        <taxon>malvids</taxon>
        <taxon>Brassicales</taxon>
        <taxon>Brassicaceae</taxon>
        <taxon>Cardamineae</taxon>
        <taxon>Cardamine</taxon>
    </lineage>
</organism>
<feature type="domain" description="FBD" evidence="1">
    <location>
        <begin position="52"/>
        <end position="89"/>
    </location>
</feature>
<protein>
    <submittedName>
        <fullName evidence="2">F-box protein</fullName>
    </submittedName>
</protein>
<dbReference type="EMBL" id="JBANAX010000595">
    <property type="protein sequence ID" value="KAL1201145.1"/>
    <property type="molecule type" value="Genomic_DNA"/>
</dbReference>
<dbReference type="Proteomes" id="UP001558713">
    <property type="component" value="Unassembled WGS sequence"/>
</dbReference>
<evidence type="ECO:0000313" key="2">
    <source>
        <dbReference type="EMBL" id="KAL1201145.1"/>
    </source>
</evidence>
<dbReference type="Pfam" id="PF08387">
    <property type="entry name" value="FBD"/>
    <property type="match status" value="1"/>
</dbReference>
<sequence>MYPDEFVGIRLLINSSPDLETLSFHMVPHRSHDMVAPLFDQDTYWSYDITHKCLNKTLKFLEFWNFSGDKFQLRLLKYLFRYGCVLERVDLYLPSGVDETDRLIVQIVGKRLEIMSKRLRIYLHDGCNVSDT</sequence>
<accession>A0ABD1AN42</accession>
<keyword evidence="3" id="KW-1185">Reference proteome</keyword>
<evidence type="ECO:0000313" key="3">
    <source>
        <dbReference type="Proteomes" id="UP001558713"/>
    </source>
</evidence>
<gene>
    <name evidence="2" type="ORF">V5N11_008892</name>
</gene>
<dbReference type="InterPro" id="IPR006566">
    <property type="entry name" value="FBD"/>
</dbReference>
<dbReference type="AlphaFoldDB" id="A0ABD1AN42"/>
<reference evidence="2 3" key="1">
    <citation type="submission" date="2024-04" db="EMBL/GenBank/DDBJ databases">
        <title>Genome assembly C_amara_ONT_v2.</title>
        <authorList>
            <person name="Yant L."/>
            <person name="Moore C."/>
            <person name="Slenker M."/>
        </authorList>
    </citation>
    <scope>NUCLEOTIDE SEQUENCE [LARGE SCALE GENOMIC DNA]</scope>
    <source>
        <tissue evidence="2">Leaf</tissue>
    </source>
</reference>
<comment type="caution">
    <text evidence="2">The sequence shown here is derived from an EMBL/GenBank/DDBJ whole genome shotgun (WGS) entry which is preliminary data.</text>
</comment>